<protein>
    <recommendedName>
        <fullName evidence="4">Chromo domain-containing protein</fullName>
    </recommendedName>
</protein>
<feature type="domain" description="Chromo" evidence="4">
    <location>
        <begin position="17"/>
        <end position="75"/>
    </location>
</feature>
<dbReference type="InterPro" id="IPR000953">
    <property type="entry name" value="Chromo/chromo_shadow_dom"/>
</dbReference>
<dbReference type="Proteomes" id="UP000000305">
    <property type="component" value="Unassembled WGS sequence"/>
</dbReference>
<dbReference type="Pfam" id="PF01393">
    <property type="entry name" value="Chromo_shadow"/>
    <property type="match status" value="1"/>
</dbReference>
<dbReference type="OMA" id="MQWKGCD"/>
<dbReference type="OrthoDB" id="273092at2759"/>
<dbReference type="InterPro" id="IPR016197">
    <property type="entry name" value="Chromo-like_dom_sf"/>
</dbReference>
<dbReference type="HOGENOM" id="CLU_175029_0_0_1"/>
<dbReference type="eggNOG" id="KOG1911">
    <property type="taxonomic scope" value="Eukaryota"/>
</dbReference>
<keyword evidence="2" id="KW-0677">Repeat</keyword>
<dbReference type="PROSITE" id="PS50013">
    <property type="entry name" value="CHROMO_2"/>
    <property type="match status" value="1"/>
</dbReference>
<evidence type="ECO:0000256" key="3">
    <source>
        <dbReference type="ARBA" id="ARBA00023242"/>
    </source>
</evidence>
<dbReference type="KEGG" id="dpx:DAPPUDRAFT_47532"/>
<dbReference type="PANTHER" id="PTHR22812">
    <property type="entry name" value="CHROMOBOX PROTEIN"/>
    <property type="match status" value="1"/>
</dbReference>
<keyword evidence="6" id="KW-1185">Reference proteome</keyword>
<sequence length="88" mass="9985">MLPTQNADRPKGFDRKLEPEMIIGASNDTGELCFLMKWKSSDEADLVPASQANKLCPQIVIQFYEERLTWHNNANGDDGKTKEKSRTD</sequence>
<dbReference type="STRING" id="6669.E9G9A9"/>
<dbReference type="InterPro" id="IPR008251">
    <property type="entry name" value="Chromo_shadow_dom"/>
</dbReference>
<dbReference type="FunCoup" id="E9G9A9">
    <property type="interactions" value="1"/>
</dbReference>
<dbReference type="EMBL" id="GL732535">
    <property type="protein sequence ID" value="EFX84115.1"/>
    <property type="molecule type" value="Genomic_DNA"/>
</dbReference>
<dbReference type="AlphaFoldDB" id="E9G9A9"/>
<reference evidence="5 6" key="1">
    <citation type="journal article" date="2011" name="Science">
        <title>The ecoresponsive genome of Daphnia pulex.</title>
        <authorList>
            <person name="Colbourne J.K."/>
            <person name="Pfrender M.E."/>
            <person name="Gilbert D."/>
            <person name="Thomas W.K."/>
            <person name="Tucker A."/>
            <person name="Oakley T.H."/>
            <person name="Tokishita S."/>
            <person name="Aerts A."/>
            <person name="Arnold G.J."/>
            <person name="Basu M.K."/>
            <person name="Bauer D.J."/>
            <person name="Caceres C.E."/>
            <person name="Carmel L."/>
            <person name="Casola C."/>
            <person name="Choi J.H."/>
            <person name="Detter J.C."/>
            <person name="Dong Q."/>
            <person name="Dusheyko S."/>
            <person name="Eads B.D."/>
            <person name="Frohlich T."/>
            <person name="Geiler-Samerotte K.A."/>
            <person name="Gerlach D."/>
            <person name="Hatcher P."/>
            <person name="Jogdeo S."/>
            <person name="Krijgsveld J."/>
            <person name="Kriventseva E.V."/>
            <person name="Kultz D."/>
            <person name="Laforsch C."/>
            <person name="Lindquist E."/>
            <person name="Lopez J."/>
            <person name="Manak J.R."/>
            <person name="Muller J."/>
            <person name="Pangilinan J."/>
            <person name="Patwardhan R.P."/>
            <person name="Pitluck S."/>
            <person name="Pritham E.J."/>
            <person name="Rechtsteiner A."/>
            <person name="Rho M."/>
            <person name="Rogozin I.B."/>
            <person name="Sakarya O."/>
            <person name="Salamov A."/>
            <person name="Schaack S."/>
            <person name="Shapiro H."/>
            <person name="Shiga Y."/>
            <person name="Skalitzky C."/>
            <person name="Smith Z."/>
            <person name="Souvorov A."/>
            <person name="Sung W."/>
            <person name="Tang Z."/>
            <person name="Tsuchiya D."/>
            <person name="Tu H."/>
            <person name="Vos H."/>
            <person name="Wang M."/>
            <person name="Wolf Y.I."/>
            <person name="Yamagata H."/>
            <person name="Yamada T."/>
            <person name="Ye Y."/>
            <person name="Shaw J.R."/>
            <person name="Andrews J."/>
            <person name="Crease T.J."/>
            <person name="Tang H."/>
            <person name="Lucas S.M."/>
            <person name="Robertson H.M."/>
            <person name="Bork P."/>
            <person name="Koonin E.V."/>
            <person name="Zdobnov E.M."/>
            <person name="Grigoriev I.V."/>
            <person name="Lynch M."/>
            <person name="Boore J.L."/>
        </authorList>
    </citation>
    <scope>NUCLEOTIDE SEQUENCE [LARGE SCALE GENOMIC DNA]</scope>
</reference>
<dbReference type="InterPro" id="IPR051219">
    <property type="entry name" value="Heterochromatin_chromo-domain"/>
</dbReference>
<dbReference type="FunFam" id="2.40.50.40:FF:000031">
    <property type="entry name" value="Heterochromatin protein 1"/>
    <property type="match status" value="1"/>
</dbReference>
<dbReference type="GO" id="GO:0005694">
    <property type="term" value="C:chromosome"/>
    <property type="evidence" value="ECO:0007669"/>
    <property type="project" value="UniProtKB-ARBA"/>
</dbReference>
<gene>
    <name evidence="5" type="ORF">DAPPUDRAFT_47532</name>
</gene>
<evidence type="ECO:0000256" key="2">
    <source>
        <dbReference type="ARBA" id="ARBA00022737"/>
    </source>
</evidence>
<comment type="subcellular location">
    <subcellularLocation>
        <location evidence="1">Nucleus</location>
    </subcellularLocation>
</comment>
<dbReference type="Gene3D" id="2.40.50.40">
    <property type="match status" value="1"/>
</dbReference>
<organism evidence="5 6">
    <name type="scientific">Daphnia pulex</name>
    <name type="common">Water flea</name>
    <dbReference type="NCBI Taxonomy" id="6669"/>
    <lineage>
        <taxon>Eukaryota</taxon>
        <taxon>Metazoa</taxon>
        <taxon>Ecdysozoa</taxon>
        <taxon>Arthropoda</taxon>
        <taxon>Crustacea</taxon>
        <taxon>Branchiopoda</taxon>
        <taxon>Diplostraca</taxon>
        <taxon>Cladocera</taxon>
        <taxon>Anomopoda</taxon>
        <taxon>Daphniidae</taxon>
        <taxon>Daphnia</taxon>
    </lineage>
</organism>
<proteinExistence type="predicted"/>
<evidence type="ECO:0000313" key="6">
    <source>
        <dbReference type="Proteomes" id="UP000000305"/>
    </source>
</evidence>
<accession>E9G9A9</accession>
<evidence type="ECO:0000259" key="4">
    <source>
        <dbReference type="PROSITE" id="PS50013"/>
    </source>
</evidence>
<evidence type="ECO:0000256" key="1">
    <source>
        <dbReference type="ARBA" id="ARBA00004123"/>
    </source>
</evidence>
<dbReference type="SMART" id="SM00300">
    <property type="entry name" value="ChSh"/>
    <property type="match status" value="1"/>
</dbReference>
<name>E9G9A9_DAPPU</name>
<evidence type="ECO:0000313" key="5">
    <source>
        <dbReference type="EMBL" id="EFX84115.1"/>
    </source>
</evidence>
<keyword evidence="3" id="KW-0539">Nucleus</keyword>
<dbReference type="GO" id="GO:0005634">
    <property type="term" value="C:nucleus"/>
    <property type="evidence" value="ECO:0007669"/>
    <property type="project" value="UniProtKB-SubCell"/>
</dbReference>
<dbReference type="CDD" id="cd00034">
    <property type="entry name" value="CSD"/>
    <property type="match status" value="1"/>
</dbReference>
<dbReference type="SUPFAM" id="SSF54160">
    <property type="entry name" value="Chromo domain-like"/>
    <property type="match status" value="1"/>
</dbReference>
<dbReference type="PhylomeDB" id="E9G9A9"/>
<dbReference type="InParanoid" id="E9G9A9"/>